<gene>
    <name evidence="1" type="ORF">E2C01_048532</name>
</gene>
<protein>
    <submittedName>
        <fullName evidence="1">Uncharacterized protein</fullName>
    </submittedName>
</protein>
<reference evidence="1 2" key="1">
    <citation type="submission" date="2019-05" db="EMBL/GenBank/DDBJ databases">
        <title>Another draft genome of Portunus trituberculatus and its Hox gene families provides insights of decapod evolution.</title>
        <authorList>
            <person name="Jeong J.-H."/>
            <person name="Song I."/>
            <person name="Kim S."/>
            <person name="Choi T."/>
            <person name="Kim D."/>
            <person name="Ryu S."/>
            <person name="Kim W."/>
        </authorList>
    </citation>
    <scope>NUCLEOTIDE SEQUENCE [LARGE SCALE GENOMIC DNA]</scope>
    <source>
        <tissue evidence="1">Muscle</tissue>
    </source>
</reference>
<dbReference type="EMBL" id="VSRR010012492">
    <property type="protein sequence ID" value="MPC54609.1"/>
    <property type="molecule type" value="Genomic_DNA"/>
</dbReference>
<organism evidence="1 2">
    <name type="scientific">Portunus trituberculatus</name>
    <name type="common">Swimming crab</name>
    <name type="synonym">Neptunus trituberculatus</name>
    <dbReference type="NCBI Taxonomy" id="210409"/>
    <lineage>
        <taxon>Eukaryota</taxon>
        <taxon>Metazoa</taxon>
        <taxon>Ecdysozoa</taxon>
        <taxon>Arthropoda</taxon>
        <taxon>Crustacea</taxon>
        <taxon>Multicrustacea</taxon>
        <taxon>Malacostraca</taxon>
        <taxon>Eumalacostraca</taxon>
        <taxon>Eucarida</taxon>
        <taxon>Decapoda</taxon>
        <taxon>Pleocyemata</taxon>
        <taxon>Brachyura</taxon>
        <taxon>Eubrachyura</taxon>
        <taxon>Portunoidea</taxon>
        <taxon>Portunidae</taxon>
        <taxon>Portuninae</taxon>
        <taxon>Portunus</taxon>
    </lineage>
</organism>
<dbReference type="Proteomes" id="UP000324222">
    <property type="component" value="Unassembled WGS sequence"/>
</dbReference>
<comment type="caution">
    <text evidence="1">The sequence shown here is derived from an EMBL/GenBank/DDBJ whole genome shotgun (WGS) entry which is preliminary data.</text>
</comment>
<keyword evidence="2" id="KW-1185">Reference proteome</keyword>
<accession>A0A5B7GAG9</accession>
<name>A0A5B7GAG9_PORTR</name>
<evidence type="ECO:0000313" key="2">
    <source>
        <dbReference type="Proteomes" id="UP000324222"/>
    </source>
</evidence>
<sequence length="14" mass="1601">MGKISQLNHCLYPP</sequence>
<evidence type="ECO:0000313" key="1">
    <source>
        <dbReference type="EMBL" id="MPC54609.1"/>
    </source>
</evidence>
<proteinExistence type="predicted"/>